<reference evidence="2 3" key="1">
    <citation type="journal article" date="2009" name="Environ. Microbiol.">
        <title>Four newly isolated fuselloviruses from extreme geothermal environments reveal unusual morphologies and a possible interviral recombination mechanism.</title>
        <authorList>
            <person name="Redder P."/>
            <person name="Peng X."/>
            <person name="Brugger K."/>
            <person name="Shah S.A."/>
            <person name="Roesch F."/>
            <person name="Greve B."/>
            <person name="She Q."/>
            <person name="Schleper C."/>
            <person name="Forterre P."/>
            <person name="Garrett R.A."/>
            <person name="Prangishvili D."/>
        </authorList>
    </citation>
    <scope>NUCLEOTIDE SEQUENCE [LARGE SCALE GENOMIC DNA]</scope>
</reference>
<protein>
    <submittedName>
        <fullName evidence="2">Putative membrane protein</fullName>
    </submittedName>
</protein>
<dbReference type="InterPro" id="IPR020261">
    <property type="entry name" value="DUF5493"/>
</dbReference>
<name>D1GF20_9VIRU</name>
<feature type="transmembrane region" description="Helical" evidence="1">
    <location>
        <begin position="57"/>
        <end position="78"/>
    </location>
</feature>
<organism evidence="2 3">
    <name type="scientific">Sulfolobus spindle-shaped virus 6</name>
    <dbReference type="NCBI Taxonomy" id="693627"/>
    <lineage>
        <taxon>Viruses</taxon>
        <taxon>Viruses incertae sedis</taxon>
        <taxon>Fuselloviridae</taxon>
        <taxon>Betafusellovirus</taxon>
        <taxon>Betafusellovirus hveragerdiense</taxon>
    </lineage>
</organism>
<keyword evidence="1" id="KW-1133">Transmembrane helix</keyword>
<keyword evidence="1" id="KW-0812">Transmembrane</keyword>
<dbReference type="GeneID" id="8676805"/>
<evidence type="ECO:0000313" key="3">
    <source>
        <dbReference type="Proteomes" id="UP000009164"/>
    </source>
</evidence>
<evidence type="ECO:0000313" key="2">
    <source>
        <dbReference type="EMBL" id="ACZ35722.1"/>
    </source>
</evidence>
<dbReference type="OrthoDB" id="24521at10239"/>
<dbReference type="Pfam" id="PF17597">
    <property type="entry name" value="DUF5493"/>
    <property type="match status" value="1"/>
</dbReference>
<keyword evidence="3" id="KW-1185">Reference proteome</keyword>
<proteinExistence type="predicted"/>
<feature type="transmembrane region" description="Helical" evidence="1">
    <location>
        <begin position="28"/>
        <end position="45"/>
    </location>
</feature>
<dbReference type="Proteomes" id="UP000009164">
    <property type="component" value="Segment"/>
</dbReference>
<sequence length="83" mass="9395">MMSALGDVIYILGILIPLLGLIVRNYMLNLMGFVMGTIGFLVFVSNQTDITFSASTFYISFLPLAFGLLNFAYFFNWLKEDHI</sequence>
<dbReference type="RefSeq" id="YP_003331452.1">
    <property type="nucleotide sequence ID" value="NC_013587.1"/>
</dbReference>
<dbReference type="EMBL" id="FJ870915">
    <property type="protein sequence ID" value="ACZ35722.1"/>
    <property type="molecule type" value="Genomic_DNA"/>
</dbReference>
<accession>D1GF20</accession>
<dbReference type="KEGG" id="vg:8676805"/>
<keyword evidence="1" id="KW-0472">Membrane</keyword>
<evidence type="ECO:0000256" key="1">
    <source>
        <dbReference type="SAM" id="Phobius"/>
    </source>
</evidence>
<feature type="transmembrane region" description="Helical" evidence="1">
    <location>
        <begin position="6"/>
        <end position="23"/>
    </location>
</feature>